<keyword evidence="2" id="KW-1185">Reference proteome</keyword>
<dbReference type="EMBL" id="LJHD01000013">
    <property type="protein sequence ID" value="ONI46472.1"/>
    <property type="molecule type" value="Genomic_DNA"/>
</dbReference>
<proteinExistence type="predicted"/>
<evidence type="ECO:0000313" key="1">
    <source>
        <dbReference type="EMBL" id="ONI46472.1"/>
    </source>
</evidence>
<accession>A0ACC8XJF7</accession>
<comment type="caution">
    <text evidence="1">The sequence shown here is derived from an EMBL/GenBank/DDBJ whole genome shotgun (WGS) entry which is preliminary data.</text>
</comment>
<dbReference type="Proteomes" id="UP000188637">
    <property type="component" value="Unassembled WGS sequence"/>
</dbReference>
<protein>
    <submittedName>
        <fullName evidence="1">Permease, domain protein</fullName>
    </submittedName>
</protein>
<name>A0ACC8XJF7_9FIRM</name>
<gene>
    <name evidence="1" type="ORF">AN640_00775</name>
</gene>
<sequence length="668" mass="75024">MRDTKIIFGNVRKNIKDYSIYFLTLSISVSLFYSFNSFADQPAFRNLSSTKKLMYDQLNIYMTILSYLVAIILAFLIIYTNNYLLKRRKKELGIYMLLGMKKRRIAKLFNGEAFFISLISLIVGLVLGIIISQGIGLLSLQLFAVEPSEYQIIISPNALGITIGCFALIFIITICFNVSSISKVNLISLLRASRTSENPSIKGKGLIAMIFIISIVLIISAQAIIVKNGIIPSRDDYFIQTAIIFLGIGTILLFYSGTVVVTSLIKSNKRIYLKGITSFVVSQINSKFTANLLILSIVTGLLTITICGMSTGVSMALEINRLSNEQVPYDLNVYSRISRSGEIEILEYLYNNNLDLEKYAEAMEEISVYNADMTYGDILANQELDLWPMDAYLPDTPISVVSISDFNKAMSLQGKEAYMLGEDEFYLNCNYDGTIKYMEQFYNNANSITIAGNTLKPANNNIISETFYMTSIGNNDRGSLVVPDKVVSSLQKLWNILLVQYKPTINSDDVLQPLIPIGLDEEKGVGYTESNVMHDMYYGVYGICIFVCFYLSIIFLLICVALLSVKQLTEVSDNAQRYGLLRKIGVSDKQLNRSILIQVGVFFGCPIAIATIYSIIETREIIKLIEGFMNLHVATNFYITIILFLVIYGLYFVATYVSSKAIIRERKQ</sequence>
<reference evidence="1" key="1">
    <citation type="submission" date="2016-08" db="EMBL/GenBank/DDBJ databases">
        <authorList>
            <person name="Ngugi D.K."/>
            <person name="Miyake S."/>
            <person name="Stingl U."/>
        </authorList>
    </citation>
    <scope>NUCLEOTIDE SEQUENCE</scope>
    <source>
        <strain evidence="1">SCG-D08WGA-EpuloA1</strain>
    </source>
</reference>
<organism evidence="1 2">
    <name type="scientific">Candidatus Epulonipiscium fishelsonii</name>
    <dbReference type="NCBI Taxonomy" id="77094"/>
    <lineage>
        <taxon>Bacteria</taxon>
        <taxon>Bacillati</taxon>
        <taxon>Bacillota</taxon>
        <taxon>Clostridia</taxon>
        <taxon>Lachnospirales</taxon>
        <taxon>Lachnospiraceae</taxon>
        <taxon>Candidatus Epulonipiscium</taxon>
    </lineage>
</organism>
<evidence type="ECO:0000313" key="2">
    <source>
        <dbReference type="Proteomes" id="UP000188637"/>
    </source>
</evidence>